<dbReference type="PANTHER" id="PTHR11773:SF13">
    <property type="entry name" value="GLYCINE DEHYDROGENASE (DECARBOXYLATING)"/>
    <property type="match status" value="1"/>
</dbReference>
<gene>
    <name evidence="3" type="ORF">GKC49_31100</name>
</gene>
<evidence type="ECO:0000259" key="2">
    <source>
        <dbReference type="Pfam" id="PF02347"/>
    </source>
</evidence>
<dbReference type="InterPro" id="IPR015424">
    <property type="entry name" value="PyrdxlP-dep_Trfase"/>
</dbReference>
<dbReference type="EMBL" id="WKLC01002708">
    <property type="protein sequence ID" value="MSE19389.1"/>
    <property type="molecule type" value="Genomic_DNA"/>
</dbReference>
<comment type="caution">
    <text evidence="3">The sequence shown here is derived from an EMBL/GenBank/DDBJ whole genome shotgun (WGS) entry which is preliminary data.</text>
</comment>
<dbReference type="GO" id="GO:0016594">
    <property type="term" value="F:glycine binding"/>
    <property type="evidence" value="ECO:0007669"/>
    <property type="project" value="TreeGrafter"/>
</dbReference>
<dbReference type="InterPro" id="IPR020581">
    <property type="entry name" value="GDC_P"/>
</dbReference>
<dbReference type="GO" id="GO:0005960">
    <property type="term" value="C:glycine cleavage complex"/>
    <property type="evidence" value="ECO:0007669"/>
    <property type="project" value="TreeGrafter"/>
</dbReference>
<dbReference type="EC" id="1.4.4.2" evidence="3"/>
<proteinExistence type="predicted"/>
<feature type="domain" description="Glycine cleavage system P-protein N-terminal" evidence="2">
    <location>
        <begin position="3"/>
        <end position="100"/>
    </location>
</feature>
<dbReference type="GO" id="GO:0004375">
    <property type="term" value="F:glycine dehydrogenase (decarboxylating) activity"/>
    <property type="evidence" value="ECO:0007669"/>
    <property type="project" value="UniProtKB-EC"/>
</dbReference>
<dbReference type="AlphaFoldDB" id="A0A7X2MU21"/>
<dbReference type="Proteomes" id="UP000461948">
    <property type="component" value="Unassembled WGS sequence"/>
</dbReference>
<evidence type="ECO:0000313" key="4">
    <source>
        <dbReference type="Proteomes" id="UP000461948"/>
    </source>
</evidence>
<evidence type="ECO:0000256" key="1">
    <source>
        <dbReference type="ARBA" id="ARBA00023002"/>
    </source>
</evidence>
<sequence length="100" mass="10703">FIERHTGPSPGQPAQMLDAIGARSLEALISTIVPADIQLPGPPAVGEAATEQQALAELKAIASQNLRYKSWIGMGYSAVITPPVILRNMLENPGWYTAYT</sequence>
<name>A0A7X2MU21_ENTAG</name>
<keyword evidence="1 3" id="KW-0560">Oxidoreductase</keyword>
<dbReference type="Pfam" id="PF02347">
    <property type="entry name" value="GDC-P"/>
    <property type="match status" value="1"/>
</dbReference>
<feature type="non-terminal residue" evidence="3">
    <location>
        <position position="100"/>
    </location>
</feature>
<organism evidence="3 4">
    <name type="scientific">Enterobacter agglomerans</name>
    <name type="common">Erwinia herbicola</name>
    <name type="synonym">Pantoea agglomerans</name>
    <dbReference type="NCBI Taxonomy" id="549"/>
    <lineage>
        <taxon>Bacteria</taxon>
        <taxon>Pseudomonadati</taxon>
        <taxon>Pseudomonadota</taxon>
        <taxon>Gammaproteobacteria</taxon>
        <taxon>Enterobacterales</taxon>
        <taxon>Erwiniaceae</taxon>
        <taxon>Pantoea</taxon>
        <taxon>Pantoea agglomerans group</taxon>
    </lineage>
</organism>
<dbReference type="GO" id="GO:0005829">
    <property type="term" value="C:cytosol"/>
    <property type="evidence" value="ECO:0007669"/>
    <property type="project" value="TreeGrafter"/>
</dbReference>
<protein>
    <submittedName>
        <fullName evidence="3">Glycine dehydrogenase (Aminomethyl-transferring)</fullName>
        <ecNumber evidence="3">1.4.4.2</ecNumber>
    </submittedName>
</protein>
<reference evidence="3 4" key="1">
    <citation type="submission" date="2019-11" db="EMBL/GenBank/DDBJ databases">
        <title>Draft Genome Sequence of Plant Growth-Promoting Rhizosphere-Associated Bacteria.</title>
        <authorList>
            <person name="Vasilyev I.Y."/>
            <person name="Radchenko V."/>
            <person name="Ilnitskaya E.V."/>
        </authorList>
    </citation>
    <scope>NUCLEOTIDE SEQUENCE [LARGE SCALE GENOMIC DNA]</scope>
    <source>
        <strain evidence="3 4">VRA_MhP_f</strain>
    </source>
</reference>
<feature type="non-terminal residue" evidence="3">
    <location>
        <position position="1"/>
    </location>
</feature>
<dbReference type="InterPro" id="IPR049315">
    <property type="entry name" value="GDC-P_N"/>
</dbReference>
<accession>A0A7X2MU21</accession>
<evidence type="ECO:0000313" key="3">
    <source>
        <dbReference type="EMBL" id="MSE19389.1"/>
    </source>
</evidence>
<dbReference type="GO" id="GO:0019464">
    <property type="term" value="P:glycine decarboxylation via glycine cleavage system"/>
    <property type="evidence" value="ECO:0007669"/>
    <property type="project" value="TreeGrafter"/>
</dbReference>
<dbReference type="SUPFAM" id="SSF53383">
    <property type="entry name" value="PLP-dependent transferases"/>
    <property type="match status" value="1"/>
</dbReference>
<dbReference type="GO" id="GO:0030170">
    <property type="term" value="F:pyridoxal phosphate binding"/>
    <property type="evidence" value="ECO:0007669"/>
    <property type="project" value="TreeGrafter"/>
</dbReference>
<dbReference type="PANTHER" id="PTHR11773">
    <property type="entry name" value="GLYCINE DEHYDROGENASE, DECARBOXYLATING"/>
    <property type="match status" value="1"/>
</dbReference>